<reference evidence="4 5" key="1">
    <citation type="submission" date="2018-02" db="EMBL/GenBank/DDBJ databases">
        <title>8 Nocardia nova and 1 Nocardia cyriacigeorgica strain used for evolution to TMP-SMX.</title>
        <authorList>
            <person name="Mehta H."/>
            <person name="Weng J."/>
            <person name="Shamoo Y."/>
        </authorList>
    </citation>
    <scope>NUCLEOTIDE SEQUENCE [LARGE SCALE GENOMIC DNA]</scope>
    <source>
        <strain evidence="4 5">MDA3139</strain>
    </source>
</reference>
<dbReference type="Pfam" id="PF08719">
    <property type="entry name" value="NADAR"/>
    <property type="match status" value="1"/>
</dbReference>
<comment type="catalytic activity">
    <reaction evidence="1">
        <text>5-amino-6-(5-phospho-D-ribosylamino)uracil + H2O = 5,6-diaminouracil + D-ribose 5-phosphate</text>
        <dbReference type="Rhea" id="RHEA:55020"/>
        <dbReference type="ChEBI" id="CHEBI:15377"/>
        <dbReference type="ChEBI" id="CHEBI:46252"/>
        <dbReference type="ChEBI" id="CHEBI:58453"/>
        <dbReference type="ChEBI" id="CHEBI:78346"/>
    </reaction>
</comment>
<proteinExistence type="predicted"/>
<dbReference type="InterPro" id="IPR012816">
    <property type="entry name" value="NADAR"/>
</dbReference>
<dbReference type="InterPro" id="IPR037238">
    <property type="entry name" value="YbiA-like_sf"/>
</dbReference>
<dbReference type="Gene3D" id="1.10.357.40">
    <property type="entry name" value="YbiA-like"/>
    <property type="match status" value="1"/>
</dbReference>
<protein>
    <recommendedName>
        <fullName evidence="3">NADAR domain-containing protein</fullName>
    </recommendedName>
</protein>
<dbReference type="NCBIfam" id="TIGR02464">
    <property type="entry name" value="ribofla_fusion"/>
    <property type="match status" value="1"/>
</dbReference>
<evidence type="ECO:0000313" key="5">
    <source>
        <dbReference type="Proteomes" id="UP000239874"/>
    </source>
</evidence>
<dbReference type="SUPFAM" id="SSF143990">
    <property type="entry name" value="YbiA-like"/>
    <property type="match status" value="1"/>
</dbReference>
<comment type="catalytic activity">
    <reaction evidence="2">
        <text>2,5-diamino-6-hydroxy-4-(5-phosphoribosylamino)-pyrimidine + H2O = 2,5,6-triamino-4-hydroxypyrimidine + D-ribose 5-phosphate</text>
        <dbReference type="Rhea" id="RHEA:23436"/>
        <dbReference type="ChEBI" id="CHEBI:15377"/>
        <dbReference type="ChEBI" id="CHEBI:58614"/>
        <dbReference type="ChEBI" id="CHEBI:78346"/>
        <dbReference type="ChEBI" id="CHEBI:137796"/>
    </reaction>
</comment>
<evidence type="ECO:0000313" key="4">
    <source>
        <dbReference type="EMBL" id="PPJ36485.1"/>
    </source>
</evidence>
<dbReference type="AlphaFoldDB" id="A0A2S6AMM2"/>
<dbReference type="SUPFAM" id="SSF102405">
    <property type="entry name" value="MCP/YpsA-like"/>
    <property type="match status" value="1"/>
</dbReference>
<evidence type="ECO:0000259" key="3">
    <source>
        <dbReference type="Pfam" id="PF08719"/>
    </source>
</evidence>
<evidence type="ECO:0000256" key="2">
    <source>
        <dbReference type="ARBA" id="ARBA00000751"/>
    </source>
</evidence>
<name>A0A2S6AMM2_9NOCA</name>
<accession>A0A2S6AMM2</accession>
<evidence type="ECO:0000256" key="1">
    <source>
        <dbReference type="ARBA" id="ARBA00000022"/>
    </source>
</evidence>
<dbReference type="Gene3D" id="3.40.50.450">
    <property type="match status" value="1"/>
</dbReference>
<dbReference type="CDD" id="cd15457">
    <property type="entry name" value="NADAR"/>
    <property type="match status" value="1"/>
</dbReference>
<sequence length="328" mass="37056">MDFRSEMSVNVIDRFEGQHRYLSNFSDFPAAYRDRWYPTAEHAFAAAKTTDPQWIARIADAPSPGAAKQLGRRVPLRPDWETIKTQVMREVVASKFARTPALADRLRATGDTLLVEGNTWGDKFWGRVPNWGTRTLMGCNMLGRTLMAVRSELHGYPATRWPRAALTGHREKLIAPELRDWLNSELRRLAVKLRDDHQTHTGSSGLATGSDTWWAGAVLDAGLALWAYQPFPQQADRWTQTQRREHARLRDRAERLVVVGDGYSNGNFDLRNELLIGDANVVVAVRDPAITRGGTVSALRRYCIGMPVITINVRTRRTTISTAFRPHP</sequence>
<dbReference type="EMBL" id="PSZC01000014">
    <property type="protein sequence ID" value="PPJ36485.1"/>
    <property type="molecule type" value="Genomic_DNA"/>
</dbReference>
<organism evidence="4 5">
    <name type="scientific">Nocardia nova</name>
    <dbReference type="NCBI Taxonomy" id="37330"/>
    <lineage>
        <taxon>Bacteria</taxon>
        <taxon>Bacillati</taxon>
        <taxon>Actinomycetota</taxon>
        <taxon>Actinomycetes</taxon>
        <taxon>Mycobacteriales</taxon>
        <taxon>Nocardiaceae</taxon>
        <taxon>Nocardia</taxon>
    </lineage>
</organism>
<comment type="caution">
    <text evidence="4">The sequence shown here is derived from an EMBL/GenBank/DDBJ whole genome shotgun (WGS) entry which is preliminary data.</text>
</comment>
<gene>
    <name evidence="4" type="ORF">C5E45_20800</name>
</gene>
<dbReference type="Proteomes" id="UP000239874">
    <property type="component" value="Unassembled WGS sequence"/>
</dbReference>
<feature type="domain" description="NADAR" evidence="3">
    <location>
        <begin position="18"/>
        <end position="154"/>
    </location>
</feature>